<dbReference type="Pfam" id="PF13855">
    <property type="entry name" value="LRR_8"/>
    <property type="match status" value="1"/>
</dbReference>
<organism evidence="2 3">
    <name type="scientific">Chironomus riparius</name>
    <dbReference type="NCBI Taxonomy" id="315576"/>
    <lineage>
        <taxon>Eukaryota</taxon>
        <taxon>Metazoa</taxon>
        <taxon>Ecdysozoa</taxon>
        <taxon>Arthropoda</taxon>
        <taxon>Hexapoda</taxon>
        <taxon>Insecta</taxon>
        <taxon>Pterygota</taxon>
        <taxon>Neoptera</taxon>
        <taxon>Endopterygota</taxon>
        <taxon>Diptera</taxon>
        <taxon>Nematocera</taxon>
        <taxon>Chironomoidea</taxon>
        <taxon>Chironomidae</taxon>
        <taxon>Chironominae</taxon>
        <taxon>Chironomus</taxon>
    </lineage>
</organism>
<dbReference type="InterPro" id="IPR010512">
    <property type="entry name" value="DUF1091"/>
</dbReference>
<feature type="coiled-coil region" evidence="1">
    <location>
        <begin position="203"/>
        <end position="230"/>
    </location>
</feature>
<proteinExistence type="predicted"/>
<sequence>MNKLTANPLLTLILICIVIRSSLLITLNCQFIDLEFCSSSTCVQQCKAVNFIITKPNQTVTKIFTNIPKIEEIKVLKMHDQIIHHLPTSLENFFPELNVLQIWSCGLRSLSQNDLKVFENLNELSVSGNEIEVLPSDLFSQNSKLTKIDFSRNNLKHIGFNLLTQIDSLYFADFYQNFCISDGSRSRKTDLIKNLRKSCKPTQEMLIEDLTTLNEEVKMMKNELKACEKVHRSRRCGDDDRGRIVGLDSLFPSIFATKATYYEVNLDRVEQIHANTKFEDWSGLKARKVNKTRSLNGDIYFYKDFGDEVIVKIEASIKRGGVYQMLPYRIPEKPLCKFYMDEEYFYKELAENSDFPKDVKTGCPLKAGKYSWRSVIFNLDSIPRALIVSGDYSGDFIHILDGEEILRMRFFASVVAA</sequence>
<gene>
    <name evidence="2" type="ORF">CHIRRI_LOCUS12862</name>
</gene>
<dbReference type="Pfam" id="PF06477">
    <property type="entry name" value="DUF1091"/>
    <property type="match status" value="1"/>
</dbReference>
<name>A0A9N9WUS9_9DIPT</name>
<evidence type="ECO:0000313" key="3">
    <source>
        <dbReference type="Proteomes" id="UP001153620"/>
    </source>
</evidence>
<dbReference type="AlphaFoldDB" id="A0A9N9WUS9"/>
<evidence type="ECO:0000313" key="2">
    <source>
        <dbReference type="EMBL" id="CAG9810045.1"/>
    </source>
</evidence>
<dbReference type="PANTHER" id="PTHR21112">
    <property type="entry name" value="CHEMOSENSORY PROTEIN A 29A-RELATED"/>
    <property type="match status" value="1"/>
</dbReference>
<dbReference type="Proteomes" id="UP001153620">
    <property type="component" value="Chromosome 4"/>
</dbReference>
<dbReference type="PANTHER" id="PTHR21112:SF13">
    <property type="entry name" value="CHEMOSENSORY PROTEIN A 7A"/>
    <property type="match status" value="1"/>
</dbReference>
<dbReference type="EMBL" id="OU895880">
    <property type="protein sequence ID" value="CAG9810045.1"/>
    <property type="molecule type" value="Genomic_DNA"/>
</dbReference>
<accession>A0A9N9WUS9</accession>
<dbReference type="OrthoDB" id="7782277at2759"/>
<dbReference type="SUPFAM" id="SSF52058">
    <property type="entry name" value="L domain-like"/>
    <property type="match status" value="1"/>
</dbReference>
<dbReference type="Gene3D" id="3.80.10.10">
    <property type="entry name" value="Ribonuclease Inhibitor"/>
    <property type="match status" value="1"/>
</dbReference>
<dbReference type="InterPro" id="IPR001611">
    <property type="entry name" value="Leu-rich_rpt"/>
</dbReference>
<dbReference type="InterPro" id="IPR032675">
    <property type="entry name" value="LRR_dom_sf"/>
</dbReference>
<keyword evidence="3" id="KW-1185">Reference proteome</keyword>
<reference evidence="2" key="1">
    <citation type="submission" date="2022-01" db="EMBL/GenBank/DDBJ databases">
        <authorList>
            <person name="King R."/>
        </authorList>
    </citation>
    <scope>NUCLEOTIDE SEQUENCE</scope>
</reference>
<keyword evidence="1" id="KW-0175">Coiled coil</keyword>
<protein>
    <submittedName>
        <fullName evidence="2">Uncharacterized protein</fullName>
    </submittedName>
</protein>
<reference evidence="2" key="2">
    <citation type="submission" date="2022-10" db="EMBL/GenBank/DDBJ databases">
        <authorList>
            <consortium name="ENA_rothamsted_submissions"/>
            <consortium name="culmorum"/>
            <person name="King R."/>
        </authorList>
    </citation>
    <scope>NUCLEOTIDE SEQUENCE</scope>
</reference>
<evidence type="ECO:0000256" key="1">
    <source>
        <dbReference type="SAM" id="Coils"/>
    </source>
</evidence>